<name>A0A9C5Z2Q6_9MUSC</name>
<dbReference type="AlphaFoldDB" id="A0A9C5Z2Q6"/>
<organism evidence="1 2">
    <name type="scientific">Glossina fuscipes</name>
    <dbReference type="NCBI Taxonomy" id="7396"/>
    <lineage>
        <taxon>Eukaryota</taxon>
        <taxon>Metazoa</taxon>
        <taxon>Ecdysozoa</taxon>
        <taxon>Arthropoda</taxon>
        <taxon>Hexapoda</taxon>
        <taxon>Insecta</taxon>
        <taxon>Pterygota</taxon>
        <taxon>Neoptera</taxon>
        <taxon>Endopterygota</taxon>
        <taxon>Diptera</taxon>
        <taxon>Brachycera</taxon>
        <taxon>Muscomorpha</taxon>
        <taxon>Hippoboscoidea</taxon>
        <taxon>Glossinidae</taxon>
        <taxon>Glossina</taxon>
    </lineage>
</organism>
<sequence length="102" mass="11795">MNACKLMVIGSNRLFSEASRCQGSVLSRHSYKAGAATEKECLSIDIGYEKYLRARIVHSFNNGFYEKNACLPKSRNTRRTMVRRVERTAQNLCVQDFHEFER</sequence>
<protein>
    <submittedName>
        <fullName evidence="2">Uncharacterized protein LOC119640313</fullName>
    </submittedName>
</protein>
<proteinExistence type="predicted"/>
<keyword evidence="1" id="KW-1185">Reference proteome</keyword>
<gene>
    <name evidence="2" type="primary">LOC119640313</name>
</gene>
<dbReference type="KEGG" id="gfs:119640313"/>
<reference evidence="2" key="1">
    <citation type="submission" date="2025-08" db="UniProtKB">
        <authorList>
            <consortium name="RefSeq"/>
        </authorList>
    </citation>
    <scope>IDENTIFICATION</scope>
    <source>
        <tissue evidence="2">Whole body pupa</tissue>
    </source>
</reference>
<dbReference type="Proteomes" id="UP000092443">
    <property type="component" value="Unplaced"/>
</dbReference>
<dbReference type="RefSeq" id="XP_037894180.1">
    <property type="nucleotide sequence ID" value="XM_038038252.1"/>
</dbReference>
<evidence type="ECO:0000313" key="2">
    <source>
        <dbReference type="RefSeq" id="XP_037894180.1"/>
    </source>
</evidence>
<evidence type="ECO:0000313" key="1">
    <source>
        <dbReference type="Proteomes" id="UP000092443"/>
    </source>
</evidence>
<dbReference type="GeneID" id="119640313"/>
<accession>A0A9C5Z2Q6</accession>